<organism evidence="12 13">
    <name type="scientific">Clostridium liquoris</name>
    <dbReference type="NCBI Taxonomy" id="1289519"/>
    <lineage>
        <taxon>Bacteria</taxon>
        <taxon>Bacillati</taxon>
        <taxon>Bacillota</taxon>
        <taxon>Clostridia</taxon>
        <taxon>Eubacteriales</taxon>
        <taxon>Clostridiaceae</taxon>
        <taxon>Clostridium</taxon>
    </lineage>
</organism>
<dbReference type="GO" id="GO:0005829">
    <property type="term" value="C:cytosol"/>
    <property type="evidence" value="ECO:0007669"/>
    <property type="project" value="TreeGrafter"/>
</dbReference>
<evidence type="ECO:0000256" key="4">
    <source>
        <dbReference type="ARBA" id="ARBA00022691"/>
    </source>
</evidence>
<dbReference type="PANTHER" id="PTHR43837:SF1">
    <property type="entry name" value="RIBOSOMAL PROTEIN US12 METHYLTHIOTRANSFERASE RIMO"/>
    <property type="match status" value="1"/>
</dbReference>
<dbReference type="Pfam" id="PF18693">
    <property type="entry name" value="TRAM_2"/>
    <property type="match status" value="1"/>
</dbReference>
<dbReference type="Gene3D" id="3.80.30.20">
    <property type="entry name" value="tm_1862 like domain"/>
    <property type="match status" value="1"/>
</dbReference>
<evidence type="ECO:0000256" key="7">
    <source>
        <dbReference type="ARBA" id="ARBA00023014"/>
    </source>
</evidence>
<dbReference type="InterPro" id="IPR005840">
    <property type="entry name" value="Ribosomal_uS12_MeSTrfase_RimO"/>
</dbReference>
<feature type="binding site" evidence="8">
    <location>
        <position position="159"/>
    </location>
    <ligand>
        <name>[4Fe-4S] cluster</name>
        <dbReference type="ChEBI" id="CHEBI:49883"/>
        <label>2</label>
        <note>4Fe-4S-S-AdoMet</note>
    </ligand>
</feature>
<comment type="similarity">
    <text evidence="8">Belongs to the methylthiotransferase family. RimO subfamily.</text>
</comment>
<comment type="subcellular location">
    <subcellularLocation>
        <location evidence="8">Cytoplasm</location>
    </subcellularLocation>
</comment>
<dbReference type="SFLD" id="SFLDG01082">
    <property type="entry name" value="B12-binding_domain_containing"/>
    <property type="match status" value="1"/>
</dbReference>
<evidence type="ECO:0000259" key="11">
    <source>
        <dbReference type="PROSITE" id="PS51918"/>
    </source>
</evidence>
<evidence type="ECO:0000256" key="5">
    <source>
        <dbReference type="ARBA" id="ARBA00022723"/>
    </source>
</evidence>
<gene>
    <name evidence="8 12" type="primary">rimO</name>
    <name evidence="12" type="ORF">CLLI_04030</name>
</gene>
<dbReference type="InterPro" id="IPR023404">
    <property type="entry name" value="rSAM_horseshoe"/>
</dbReference>
<dbReference type="EMBL" id="PVXO01000008">
    <property type="protein sequence ID" value="PRR80235.1"/>
    <property type="molecule type" value="Genomic_DNA"/>
</dbReference>
<feature type="binding site" evidence="8">
    <location>
        <position position="81"/>
    </location>
    <ligand>
        <name>[4Fe-4S] cluster</name>
        <dbReference type="ChEBI" id="CHEBI:49883"/>
        <label>1</label>
    </ligand>
</feature>
<dbReference type="InterPro" id="IPR013848">
    <property type="entry name" value="Methylthiotransferase_N"/>
</dbReference>
<feature type="domain" description="Radical SAM core" evidence="11">
    <location>
        <begin position="141"/>
        <end position="371"/>
    </location>
</feature>
<dbReference type="InterPro" id="IPR012340">
    <property type="entry name" value="NA-bd_OB-fold"/>
</dbReference>
<dbReference type="PANTHER" id="PTHR43837">
    <property type="entry name" value="RIBOSOMAL PROTEIN S12 METHYLTHIOTRANSFERASE RIMO"/>
    <property type="match status" value="1"/>
</dbReference>
<accession>A0A2T0B8Q9</accession>
<dbReference type="InterPro" id="IPR020612">
    <property type="entry name" value="Methylthiotransferase_CS"/>
</dbReference>
<evidence type="ECO:0000313" key="12">
    <source>
        <dbReference type="EMBL" id="PRR80235.1"/>
    </source>
</evidence>
<dbReference type="RefSeq" id="WP_106062587.1">
    <property type="nucleotide sequence ID" value="NZ_PVXO01000008.1"/>
</dbReference>
<dbReference type="PROSITE" id="PS50926">
    <property type="entry name" value="TRAM"/>
    <property type="match status" value="1"/>
</dbReference>
<evidence type="ECO:0000256" key="2">
    <source>
        <dbReference type="ARBA" id="ARBA00022490"/>
    </source>
</evidence>
<keyword evidence="7 8" id="KW-0411">Iron-sulfur</keyword>
<feature type="domain" description="MTTase N-terminal" evidence="10">
    <location>
        <begin position="4"/>
        <end position="118"/>
    </location>
</feature>
<dbReference type="NCBIfam" id="TIGR00089">
    <property type="entry name" value="MiaB/RimO family radical SAM methylthiotransferase"/>
    <property type="match status" value="1"/>
</dbReference>
<dbReference type="Gene3D" id="3.40.50.12160">
    <property type="entry name" value="Methylthiotransferase, N-terminal domain"/>
    <property type="match status" value="1"/>
</dbReference>
<dbReference type="SFLD" id="SFLDS00029">
    <property type="entry name" value="Radical_SAM"/>
    <property type="match status" value="1"/>
</dbReference>
<keyword evidence="5 8" id="KW-0479">Metal-binding</keyword>
<dbReference type="SFLD" id="SFLDF00274">
    <property type="entry name" value="ribosomal_protein_S12_methylth"/>
    <property type="match status" value="1"/>
</dbReference>
<evidence type="ECO:0000256" key="3">
    <source>
        <dbReference type="ARBA" id="ARBA00022679"/>
    </source>
</evidence>
<dbReference type="SMART" id="SM00729">
    <property type="entry name" value="Elp3"/>
    <property type="match status" value="1"/>
</dbReference>
<dbReference type="FunFam" id="3.80.30.20:FF:000001">
    <property type="entry name" value="tRNA-2-methylthio-N(6)-dimethylallyladenosine synthase 2"/>
    <property type="match status" value="1"/>
</dbReference>
<dbReference type="InterPro" id="IPR006638">
    <property type="entry name" value="Elp3/MiaA/NifB-like_rSAM"/>
</dbReference>
<dbReference type="GO" id="GO:0046872">
    <property type="term" value="F:metal ion binding"/>
    <property type="evidence" value="ECO:0007669"/>
    <property type="project" value="UniProtKB-KW"/>
</dbReference>
<dbReference type="InterPro" id="IPR007197">
    <property type="entry name" value="rSAM"/>
</dbReference>
<dbReference type="AlphaFoldDB" id="A0A2T0B8Q9"/>
<evidence type="ECO:0000259" key="9">
    <source>
        <dbReference type="PROSITE" id="PS50926"/>
    </source>
</evidence>
<dbReference type="OrthoDB" id="9805215at2"/>
<keyword evidence="1 8" id="KW-0004">4Fe-4S</keyword>
<keyword evidence="3 8" id="KW-0808">Transferase</keyword>
<dbReference type="PROSITE" id="PS01278">
    <property type="entry name" value="MTTASE_RADICAL"/>
    <property type="match status" value="1"/>
</dbReference>
<keyword evidence="13" id="KW-1185">Reference proteome</keyword>
<evidence type="ECO:0000256" key="1">
    <source>
        <dbReference type="ARBA" id="ARBA00022485"/>
    </source>
</evidence>
<feature type="binding site" evidence="8">
    <location>
        <position position="48"/>
    </location>
    <ligand>
        <name>[4Fe-4S] cluster</name>
        <dbReference type="ChEBI" id="CHEBI:49883"/>
        <label>1</label>
    </ligand>
</feature>
<dbReference type="Gene3D" id="2.40.50.140">
    <property type="entry name" value="Nucleic acid-binding proteins"/>
    <property type="match status" value="1"/>
</dbReference>
<dbReference type="InterPro" id="IPR002792">
    <property type="entry name" value="TRAM_dom"/>
</dbReference>
<feature type="binding site" evidence="8">
    <location>
        <position position="162"/>
    </location>
    <ligand>
        <name>[4Fe-4S] cluster</name>
        <dbReference type="ChEBI" id="CHEBI:49883"/>
        <label>2</label>
        <note>4Fe-4S-S-AdoMet</note>
    </ligand>
</feature>
<comment type="caution">
    <text evidence="12">The sequence shown here is derived from an EMBL/GenBank/DDBJ whole genome shotgun (WGS) entry which is preliminary data.</text>
</comment>
<dbReference type="HAMAP" id="MF_01865">
    <property type="entry name" value="MTTase_RimO"/>
    <property type="match status" value="1"/>
</dbReference>
<dbReference type="InterPro" id="IPR005839">
    <property type="entry name" value="Methylthiotransferase"/>
</dbReference>
<feature type="domain" description="TRAM" evidence="9">
    <location>
        <begin position="374"/>
        <end position="440"/>
    </location>
</feature>
<comment type="function">
    <text evidence="8">Catalyzes the methylthiolation of an aspartic acid residue of ribosomal protein uS12.</text>
</comment>
<feature type="binding site" evidence="8">
    <location>
        <position position="155"/>
    </location>
    <ligand>
        <name>[4Fe-4S] cluster</name>
        <dbReference type="ChEBI" id="CHEBI:49883"/>
        <label>2</label>
        <note>4Fe-4S-S-AdoMet</note>
    </ligand>
</feature>
<protein>
    <recommendedName>
        <fullName evidence="8">Ribosomal protein uS12 methylthiotransferase RimO</fullName>
        <shortName evidence="8">uS12 MTTase</shortName>
        <shortName evidence="8">uS12 methylthiotransferase</shortName>
        <ecNumber evidence="8">2.8.4.4</ecNumber>
    </recommendedName>
    <alternativeName>
        <fullName evidence="8">Ribosomal protein uS12 (aspartate-C(3))-methylthiotransferase</fullName>
    </alternativeName>
    <alternativeName>
        <fullName evidence="8">Ribosome maturation factor RimO</fullName>
    </alternativeName>
</protein>
<reference evidence="12 13" key="1">
    <citation type="submission" date="2018-03" db="EMBL/GenBank/DDBJ databases">
        <title>Genome sequence of Clostridium liquoris DSM 100320.</title>
        <authorList>
            <person name="Poehlein A."/>
            <person name="Daniel R."/>
        </authorList>
    </citation>
    <scope>NUCLEOTIDE SEQUENCE [LARGE SCALE GENOMIC DNA]</scope>
    <source>
        <strain evidence="12 13">DSM 100320</strain>
    </source>
</reference>
<sequence>MNKLKFGVISLGCDKNRIDAEIMINKISKDYEITNEPREADVIIVNTCSFIEAAKQESIDTILEMSKYKEGNCKVLIVTGCLSQRYGKELQELLPEVDVMIGVNDYDKLEEAVKRVIEKREKVYYCNYSDNVINEGERTLTTLSHYAYLRIGEGCDNFCTYCVIPRIRGRYRSRSMENILKEAKNLAKKGVKEIILVAQDTTRYGIDLYGKKMLPELIENISKIEEIEWIRVLYCYPEEIEQDFIDTIASNPKVCKYLDMPIQHISDDILKPMGRRGRKEQILNTIDKLRKSIPNISLRTSLIVGFPGENEDNFNELKEFVKDIKFENLGVFKYSKEENTPAALMENQVDEDIKEIRQKELMMLQQNISNRANKDKVGKIYNVIVDNFNGEYYIGRNYEMAPEIDGAIYFKCDKILNIGDIVSVKIESSSEYDLIGVVYYEFSK</sequence>
<dbReference type="GO" id="GO:0103039">
    <property type="term" value="F:protein methylthiotransferase activity"/>
    <property type="evidence" value="ECO:0007669"/>
    <property type="project" value="UniProtKB-EC"/>
</dbReference>
<dbReference type="PROSITE" id="PS51918">
    <property type="entry name" value="RADICAL_SAM"/>
    <property type="match status" value="1"/>
</dbReference>
<keyword evidence="4 8" id="KW-0949">S-adenosyl-L-methionine</keyword>
<dbReference type="NCBIfam" id="TIGR01125">
    <property type="entry name" value="30S ribosomal protein S12 methylthiotransferase RimO"/>
    <property type="match status" value="1"/>
</dbReference>
<dbReference type="GO" id="GO:0035600">
    <property type="term" value="P:tRNA methylthiolation"/>
    <property type="evidence" value="ECO:0007669"/>
    <property type="project" value="UniProtKB-ARBA"/>
</dbReference>
<dbReference type="InterPro" id="IPR038135">
    <property type="entry name" value="Methylthiotransferase_N_sf"/>
</dbReference>
<comment type="catalytic activity">
    <reaction evidence="8">
        <text>L-aspartate(89)-[ribosomal protein uS12]-hydrogen + (sulfur carrier)-SH + AH2 + 2 S-adenosyl-L-methionine = 3-methylsulfanyl-L-aspartate(89)-[ribosomal protein uS12]-hydrogen + (sulfur carrier)-H + 5'-deoxyadenosine + L-methionine + A + S-adenosyl-L-homocysteine + 2 H(+)</text>
        <dbReference type="Rhea" id="RHEA:37087"/>
        <dbReference type="Rhea" id="RHEA-COMP:10460"/>
        <dbReference type="Rhea" id="RHEA-COMP:10461"/>
        <dbReference type="Rhea" id="RHEA-COMP:14737"/>
        <dbReference type="Rhea" id="RHEA-COMP:14739"/>
        <dbReference type="ChEBI" id="CHEBI:13193"/>
        <dbReference type="ChEBI" id="CHEBI:15378"/>
        <dbReference type="ChEBI" id="CHEBI:17319"/>
        <dbReference type="ChEBI" id="CHEBI:17499"/>
        <dbReference type="ChEBI" id="CHEBI:29917"/>
        <dbReference type="ChEBI" id="CHEBI:29961"/>
        <dbReference type="ChEBI" id="CHEBI:57844"/>
        <dbReference type="ChEBI" id="CHEBI:57856"/>
        <dbReference type="ChEBI" id="CHEBI:59789"/>
        <dbReference type="ChEBI" id="CHEBI:64428"/>
        <dbReference type="ChEBI" id="CHEBI:73599"/>
        <dbReference type="EC" id="2.8.4.4"/>
    </reaction>
</comment>
<evidence type="ECO:0000256" key="8">
    <source>
        <dbReference type="HAMAP-Rule" id="MF_01865"/>
    </source>
</evidence>
<dbReference type="SFLD" id="SFLDG01061">
    <property type="entry name" value="methylthiotransferase"/>
    <property type="match status" value="1"/>
</dbReference>
<dbReference type="InterPro" id="IPR058240">
    <property type="entry name" value="rSAM_sf"/>
</dbReference>
<dbReference type="GO" id="GO:0005840">
    <property type="term" value="C:ribosome"/>
    <property type="evidence" value="ECO:0007669"/>
    <property type="project" value="UniProtKB-KW"/>
</dbReference>
<evidence type="ECO:0000256" key="6">
    <source>
        <dbReference type="ARBA" id="ARBA00023004"/>
    </source>
</evidence>
<dbReference type="CDD" id="cd01335">
    <property type="entry name" value="Radical_SAM"/>
    <property type="match status" value="1"/>
</dbReference>
<dbReference type="Pfam" id="PF00919">
    <property type="entry name" value="UPF0004"/>
    <property type="match status" value="1"/>
</dbReference>
<proteinExistence type="inferred from homology"/>
<keyword evidence="12" id="KW-0687">Ribonucleoprotein</keyword>
<dbReference type="Pfam" id="PF04055">
    <property type="entry name" value="Radical_SAM"/>
    <property type="match status" value="1"/>
</dbReference>
<dbReference type="Proteomes" id="UP000239706">
    <property type="component" value="Unassembled WGS sequence"/>
</dbReference>
<dbReference type="FunFam" id="2.40.50.140:FF:000210">
    <property type="entry name" value="Ribosomal protein S12 methylthiotransferase RimO"/>
    <property type="match status" value="1"/>
</dbReference>
<feature type="binding site" evidence="8">
    <location>
        <position position="13"/>
    </location>
    <ligand>
        <name>[4Fe-4S] cluster</name>
        <dbReference type="ChEBI" id="CHEBI:49883"/>
        <label>1</label>
    </ligand>
</feature>
<dbReference type="EC" id="2.8.4.4" evidence="8"/>
<comment type="cofactor">
    <cofactor evidence="8">
        <name>[4Fe-4S] cluster</name>
        <dbReference type="ChEBI" id="CHEBI:49883"/>
    </cofactor>
    <text evidence="8">Binds 2 [4Fe-4S] clusters. One cluster is coordinated with 3 cysteines and an exchangeable S-adenosyl-L-methionine.</text>
</comment>
<keyword evidence="2 8" id="KW-0963">Cytoplasm</keyword>
<dbReference type="GO" id="GO:0035599">
    <property type="term" value="F:aspartic acid methylthiotransferase activity"/>
    <property type="evidence" value="ECO:0007669"/>
    <property type="project" value="TreeGrafter"/>
</dbReference>
<name>A0A2T0B8Q9_9CLOT</name>
<dbReference type="PROSITE" id="PS51449">
    <property type="entry name" value="MTTASE_N"/>
    <property type="match status" value="1"/>
</dbReference>
<dbReference type="GO" id="GO:0140101">
    <property type="term" value="F:catalytic activity, acting on a tRNA"/>
    <property type="evidence" value="ECO:0007669"/>
    <property type="project" value="UniProtKB-ARBA"/>
</dbReference>
<dbReference type="GO" id="GO:0051539">
    <property type="term" value="F:4 iron, 4 sulfur cluster binding"/>
    <property type="evidence" value="ECO:0007669"/>
    <property type="project" value="UniProtKB-UniRule"/>
</dbReference>
<evidence type="ECO:0000313" key="13">
    <source>
        <dbReference type="Proteomes" id="UP000239706"/>
    </source>
</evidence>
<evidence type="ECO:0000259" key="10">
    <source>
        <dbReference type="PROSITE" id="PS51449"/>
    </source>
</evidence>
<keyword evidence="6 8" id="KW-0408">Iron</keyword>
<dbReference type="SUPFAM" id="SSF102114">
    <property type="entry name" value="Radical SAM enzymes"/>
    <property type="match status" value="1"/>
</dbReference>
<keyword evidence="12" id="KW-0689">Ribosomal protein</keyword>